<sequence>MSTTTLPLKSYKNSIQTSVVPVSSKLFPATTLVQAPNDDKELHPLFGDSVKVRNHRHSHSRYAAVSSKQKTDITVMYLDIYDLPPPWHPETPETYRNHRPNRYSEHLSRPQKEFKADPTPGGV</sequence>
<proteinExistence type="predicted"/>
<keyword evidence="3" id="KW-1185">Reference proteome</keyword>
<dbReference type="Proteomes" id="UP000321570">
    <property type="component" value="Unassembled WGS sequence"/>
</dbReference>
<gene>
    <name evidence="2" type="ORF">WMSIL1_LOCUS3423</name>
</gene>
<evidence type="ECO:0000256" key="1">
    <source>
        <dbReference type="SAM" id="MobiDB-lite"/>
    </source>
</evidence>
<dbReference type="EMBL" id="CABIJS010000110">
    <property type="protein sequence ID" value="VUZ42910.1"/>
    <property type="molecule type" value="Genomic_DNA"/>
</dbReference>
<protein>
    <submittedName>
        <fullName evidence="2">Uncharacterized protein</fullName>
    </submittedName>
</protein>
<evidence type="ECO:0000313" key="3">
    <source>
        <dbReference type="Proteomes" id="UP000321570"/>
    </source>
</evidence>
<organism evidence="2 3">
    <name type="scientific">Hymenolepis diminuta</name>
    <name type="common">Rat tapeworm</name>
    <dbReference type="NCBI Taxonomy" id="6216"/>
    <lineage>
        <taxon>Eukaryota</taxon>
        <taxon>Metazoa</taxon>
        <taxon>Spiralia</taxon>
        <taxon>Lophotrochozoa</taxon>
        <taxon>Platyhelminthes</taxon>
        <taxon>Cestoda</taxon>
        <taxon>Eucestoda</taxon>
        <taxon>Cyclophyllidea</taxon>
        <taxon>Hymenolepididae</taxon>
        <taxon>Hymenolepis</taxon>
    </lineage>
</organism>
<evidence type="ECO:0000313" key="2">
    <source>
        <dbReference type="EMBL" id="VUZ42910.1"/>
    </source>
</evidence>
<reference evidence="2 3" key="1">
    <citation type="submission" date="2019-07" db="EMBL/GenBank/DDBJ databases">
        <authorList>
            <person name="Jastrzebski P J."/>
            <person name="Paukszto L."/>
            <person name="Jastrzebski P J."/>
        </authorList>
    </citation>
    <scope>NUCLEOTIDE SEQUENCE [LARGE SCALE GENOMIC DNA]</scope>
    <source>
        <strain evidence="2 3">WMS-il1</strain>
    </source>
</reference>
<dbReference type="AlphaFoldDB" id="A0A564Y6N6"/>
<accession>A0A564Y6N6</accession>
<feature type="compositionally biased region" description="Basic and acidic residues" evidence="1">
    <location>
        <begin position="90"/>
        <end position="116"/>
    </location>
</feature>
<feature type="region of interest" description="Disordered" evidence="1">
    <location>
        <begin position="88"/>
        <end position="123"/>
    </location>
</feature>
<name>A0A564Y6N6_HYMDI</name>